<reference evidence="4" key="1">
    <citation type="submission" date="2025-08" db="UniProtKB">
        <authorList>
            <consortium name="RefSeq"/>
        </authorList>
    </citation>
    <scope>IDENTIFICATION</scope>
    <source>
        <strain evidence="4">J_2021</strain>
        <tissue evidence="4">Erythrocytes</tissue>
    </source>
</reference>
<protein>
    <submittedName>
        <fullName evidence="4">Uncharacterized protein LOC108718309</fullName>
    </submittedName>
</protein>
<feature type="region of interest" description="Disordered" evidence="1">
    <location>
        <begin position="1"/>
        <end position="27"/>
    </location>
</feature>
<proteinExistence type="predicted"/>
<dbReference type="Gene3D" id="3.10.100.10">
    <property type="entry name" value="Mannose-Binding Protein A, subunit A"/>
    <property type="match status" value="1"/>
</dbReference>
<dbReference type="AlphaFoldDB" id="A0A1L8G5Z6"/>
<dbReference type="Proteomes" id="UP000186698">
    <property type="component" value="Chromosome 5S"/>
</dbReference>
<dbReference type="RefSeq" id="XP_018121536.1">
    <property type="nucleotide sequence ID" value="XM_018266047.2"/>
</dbReference>
<name>A0A1L8G5Z6_XENLA</name>
<dbReference type="PaxDb" id="8355-A0A1L8G5Z6"/>
<dbReference type="InterPro" id="IPR016186">
    <property type="entry name" value="C-type_lectin-like/link_sf"/>
</dbReference>
<dbReference type="SUPFAM" id="SSF56436">
    <property type="entry name" value="C-type lectin-like"/>
    <property type="match status" value="1"/>
</dbReference>
<organism evidence="3 4">
    <name type="scientific">Xenopus laevis</name>
    <name type="common">African clawed frog</name>
    <dbReference type="NCBI Taxonomy" id="8355"/>
    <lineage>
        <taxon>Eukaryota</taxon>
        <taxon>Metazoa</taxon>
        <taxon>Chordata</taxon>
        <taxon>Craniata</taxon>
        <taxon>Vertebrata</taxon>
        <taxon>Euteleostomi</taxon>
        <taxon>Amphibia</taxon>
        <taxon>Batrachia</taxon>
        <taxon>Anura</taxon>
        <taxon>Pipoidea</taxon>
        <taxon>Pipidae</taxon>
        <taxon>Xenopodinae</taxon>
        <taxon>Xenopus</taxon>
        <taxon>Xenopus</taxon>
    </lineage>
</organism>
<evidence type="ECO:0000256" key="2">
    <source>
        <dbReference type="SAM" id="Phobius"/>
    </source>
</evidence>
<sequence length="212" mass="23697">MAPDPTQSFLPRDANNSSSTDPTLLADPRGEDEELVITCPVLPGGSAHYTARDRTQEPNCTTAIGHLGTTGNHGNGCLWHWILKHKWWLIITAIVGIIIIIIGLVFLIKKAGRNSTEPPNTGGTLIWQNCSGIQLNISTVEVSWEEANSNCTKYRGQLIDKSEIDNDCIGSYEDFWIKQENTQSEKCEVYNMNYPNLTLHCDSRRRYICSKS</sequence>
<accession>A0A1L8G5Z6</accession>
<dbReference type="Bgee" id="108718309">
    <property type="expression patterns" value="Expressed in oocyte and 18 other cell types or tissues"/>
</dbReference>
<keyword evidence="2" id="KW-1133">Transmembrane helix</keyword>
<dbReference type="GeneID" id="108718309"/>
<evidence type="ECO:0000313" key="4">
    <source>
        <dbReference type="RefSeq" id="XP_018121536.1"/>
    </source>
</evidence>
<keyword evidence="3" id="KW-1185">Reference proteome</keyword>
<gene>
    <name evidence="4" type="primary">LOC108718309</name>
</gene>
<evidence type="ECO:0000256" key="1">
    <source>
        <dbReference type="SAM" id="MobiDB-lite"/>
    </source>
</evidence>
<keyword evidence="2" id="KW-0812">Transmembrane</keyword>
<dbReference type="KEGG" id="xla:108718309"/>
<dbReference type="InterPro" id="IPR016187">
    <property type="entry name" value="CTDL_fold"/>
</dbReference>
<feature type="compositionally biased region" description="Polar residues" evidence="1">
    <location>
        <begin position="1"/>
        <end position="22"/>
    </location>
</feature>
<feature type="transmembrane region" description="Helical" evidence="2">
    <location>
        <begin position="87"/>
        <end position="108"/>
    </location>
</feature>
<keyword evidence="2" id="KW-0472">Membrane</keyword>
<evidence type="ECO:0000313" key="3">
    <source>
        <dbReference type="Proteomes" id="UP000186698"/>
    </source>
</evidence>